<keyword evidence="2" id="KW-1185">Reference proteome</keyword>
<evidence type="ECO:0000313" key="2">
    <source>
        <dbReference type="Proteomes" id="UP000262477"/>
    </source>
</evidence>
<dbReference type="Proteomes" id="UP000262477">
    <property type="component" value="Unassembled WGS sequence"/>
</dbReference>
<gene>
    <name evidence="1" type="ORF">DY245_31860</name>
</gene>
<sequence>MGVAGVRVDDQAAAGDVVVDLLCLGADLKDFLAREPRHGVGGPCPFVVDIGLHGLRERDLDAC</sequence>
<protein>
    <submittedName>
        <fullName evidence="1">Uncharacterized protein</fullName>
    </submittedName>
</protein>
<comment type="caution">
    <text evidence="1">The sequence shown here is derived from an EMBL/GenBank/DDBJ whole genome shotgun (WGS) entry which is preliminary data.</text>
</comment>
<organism evidence="1 2">
    <name type="scientific">Streptomyces inhibens</name>
    <dbReference type="NCBI Taxonomy" id="2293571"/>
    <lineage>
        <taxon>Bacteria</taxon>
        <taxon>Bacillati</taxon>
        <taxon>Actinomycetota</taxon>
        <taxon>Actinomycetes</taxon>
        <taxon>Kitasatosporales</taxon>
        <taxon>Streptomycetaceae</taxon>
        <taxon>Streptomyces</taxon>
    </lineage>
</organism>
<dbReference type="AlphaFoldDB" id="A0A371PWJ1"/>
<proteinExistence type="predicted"/>
<evidence type="ECO:0000313" key="1">
    <source>
        <dbReference type="EMBL" id="REK86533.1"/>
    </source>
</evidence>
<reference evidence="1 2" key="1">
    <citation type="submission" date="2018-08" db="EMBL/GenBank/DDBJ databases">
        <title>Streptomyces NEAU-D10 sp. nov., a novel Actinomycete isolated from soil.</title>
        <authorList>
            <person name="Jin L."/>
        </authorList>
    </citation>
    <scope>NUCLEOTIDE SEQUENCE [LARGE SCALE GENOMIC DNA]</scope>
    <source>
        <strain evidence="1 2">NEAU-D10</strain>
    </source>
</reference>
<dbReference type="EMBL" id="QUAC01000245">
    <property type="protein sequence ID" value="REK86533.1"/>
    <property type="molecule type" value="Genomic_DNA"/>
</dbReference>
<name>A0A371PWJ1_STRIH</name>
<accession>A0A371PWJ1</accession>